<dbReference type="InterPro" id="IPR014922">
    <property type="entry name" value="YdhG-like"/>
</dbReference>
<protein>
    <submittedName>
        <fullName evidence="2">DUF1801 domain-containing protein</fullName>
    </submittedName>
</protein>
<reference evidence="2 3" key="1">
    <citation type="submission" date="2020-12" db="EMBL/GenBank/DDBJ databases">
        <title>Vagococcus allomyrinae sp. nov. and Enterococcus lavae sp. nov., isolated from the larvae of Allomyrina dichotoma.</title>
        <authorList>
            <person name="Lee S.D."/>
        </authorList>
    </citation>
    <scope>NUCLEOTIDE SEQUENCE [LARGE SCALE GENOMIC DNA]</scope>
    <source>
        <strain evidence="2 3">BWM-S5</strain>
    </source>
</reference>
<comment type="caution">
    <text evidence="2">The sequence shown here is derived from an EMBL/GenBank/DDBJ whole genome shotgun (WGS) entry which is preliminary data.</text>
</comment>
<feature type="domain" description="YdhG-like" evidence="1">
    <location>
        <begin position="19"/>
        <end position="110"/>
    </location>
</feature>
<dbReference type="Gene3D" id="3.90.1150.200">
    <property type="match status" value="1"/>
</dbReference>
<dbReference type="EMBL" id="JAEDXU010000003">
    <property type="protein sequence ID" value="MBP1046128.1"/>
    <property type="molecule type" value="Genomic_DNA"/>
</dbReference>
<keyword evidence="3" id="KW-1185">Reference proteome</keyword>
<evidence type="ECO:0000313" key="2">
    <source>
        <dbReference type="EMBL" id="MBP1046128.1"/>
    </source>
</evidence>
<accession>A0ABS4CHN0</accession>
<organism evidence="2 3">
    <name type="scientific">Enterococcus larvae</name>
    <dbReference type="NCBI Taxonomy" id="2794352"/>
    <lineage>
        <taxon>Bacteria</taxon>
        <taxon>Bacillati</taxon>
        <taxon>Bacillota</taxon>
        <taxon>Bacilli</taxon>
        <taxon>Lactobacillales</taxon>
        <taxon>Enterococcaceae</taxon>
        <taxon>Enterococcus</taxon>
    </lineage>
</organism>
<dbReference type="Proteomes" id="UP000673375">
    <property type="component" value="Unassembled WGS sequence"/>
</dbReference>
<sequence length="123" mass="14585">METVKEFFDKIEDPQQHRKMTEVFEKVHAAFPDLEVKIAWNQPMFTTHGTFIIAFSTAKKHMSVAPEKAAIEHFSEEITKAGYKMTKELIQIPWDMPVDFELLQRIIMFNIQEKADYTSFWRK</sequence>
<dbReference type="RefSeq" id="WP_209556949.1">
    <property type="nucleotide sequence ID" value="NZ_JAEDXU010000003.1"/>
</dbReference>
<dbReference type="SUPFAM" id="SSF159888">
    <property type="entry name" value="YdhG-like"/>
    <property type="match status" value="1"/>
</dbReference>
<evidence type="ECO:0000313" key="3">
    <source>
        <dbReference type="Proteomes" id="UP000673375"/>
    </source>
</evidence>
<dbReference type="Pfam" id="PF08818">
    <property type="entry name" value="DUF1801"/>
    <property type="match status" value="1"/>
</dbReference>
<evidence type="ECO:0000259" key="1">
    <source>
        <dbReference type="Pfam" id="PF08818"/>
    </source>
</evidence>
<name>A0ABS4CHN0_9ENTE</name>
<gene>
    <name evidence="2" type="ORF">I6N96_07520</name>
</gene>
<proteinExistence type="predicted"/>